<evidence type="ECO:0000313" key="4">
    <source>
        <dbReference type="Proteomes" id="UP000664940"/>
    </source>
</evidence>
<dbReference type="EMBL" id="JABVXQ010000008">
    <property type="protein sequence ID" value="KAF6094873.1"/>
    <property type="molecule type" value="Genomic_DNA"/>
</dbReference>
<evidence type="ECO:0000256" key="1">
    <source>
        <dbReference type="SAM" id="MobiDB-lite"/>
    </source>
</evidence>
<keyword evidence="2" id="KW-0472">Membrane</keyword>
<protein>
    <submittedName>
        <fullName evidence="3">Uncharacterized protein</fullName>
    </submittedName>
</protein>
<keyword evidence="2" id="KW-1133">Transmembrane helix</keyword>
<accession>A0A833ZLG3</accession>
<comment type="caution">
    <text evidence="3">The sequence shown here is derived from an EMBL/GenBank/DDBJ whole genome shotgun (WGS) entry which is preliminary data.</text>
</comment>
<sequence>MDSWTLDPGGAGHETGSPHPAQLPHFLLFLPTPTLSFTLSHYIYLPVSQKLQSLYMNITYKDAASFVGTWKEGWLSKAEEAAASTSYEKGPQGRGGQRWGLGPRAVAGDVGTPSECHGLRLN</sequence>
<gene>
    <name evidence="3" type="ORF">HJG60_011946</name>
</gene>
<dbReference type="AlphaFoldDB" id="A0A833ZLG3"/>
<evidence type="ECO:0000313" key="3">
    <source>
        <dbReference type="EMBL" id="KAF6094873.1"/>
    </source>
</evidence>
<feature type="region of interest" description="Disordered" evidence="1">
    <location>
        <begin position="81"/>
        <end position="112"/>
    </location>
</feature>
<evidence type="ECO:0000256" key="2">
    <source>
        <dbReference type="SAM" id="Phobius"/>
    </source>
</evidence>
<organism evidence="3 4">
    <name type="scientific">Phyllostomus discolor</name>
    <name type="common">pale spear-nosed bat</name>
    <dbReference type="NCBI Taxonomy" id="89673"/>
    <lineage>
        <taxon>Eukaryota</taxon>
        <taxon>Metazoa</taxon>
        <taxon>Chordata</taxon>
        <taxon>Craniata</taxon>
        <taxon>Vertebrata</taxon>
        <taxon>Euteleostomi</taxon>
        <taxon>Mammalia</taxon>
        <taxon>Eutheria</taxon>
        <taxon>Laurasiatheria</taxon>
        <taxon>Chiroptera</taxon>
        <taxon>Yangochiroptera</taxon>
        <taxon>Phyllostomidae</taxon>
        <taxon>Phyllostominae</taxon>
        <taxon>Phyllostomus</taxon>
    </lineage>
</organism>
<dbReference type="Proteomes" id="UP000664940">
    <property type="component" value="Unassembled WGS sequence"/>
</dbReference>
<keyword evidence="2" id="KW-0812">Transmembrane</keyword>
<reference evidence="3 4" key="1">
    <citation type="journal article" date="2020" name="Nature">
        <title>Six reference-quality genomes reveal evolution of bat adaptations.</title>
        <authorList>
            <person name="Jebb D."/>
            <person name="Huang Z."/>
            <person name="Pippel M."/>
            <person name="Hughes G.M."/>
            <person name="Lavrichenko K."/>
            <person name="Devanna P."/>
            <person name="Winkler S."/>
            <person name="Jermiin L.S."/>
            <person name="Skirmuntt E.C."/>
            <person name="Katzourakis A."/>
            <person name="Burkitt-Gray L."/>
            <person name="Ray D.A."/>
            <person name="Sullivan K.A.M."/>
            <person name="Roscito J.G."/>
            <person name="Kirilenko B.M."/>
            <person name="Davalos L.M."/>
            <person name="Corthals A.P."/>
            <person name="Power M.L."/>
            <person name="Jones G."/>
            <person name="Ransome R.D."/>
            <person name="Dechmann D.K.N."/>
            <person name="Locatelli A.G."/>
            <person name="Puechmaille S.J."/>
            <person name="Fedrigo O."/>
            <person name="Jarvis E.D."/>
            <person name="Hiller M."/>
            <person name="Vernes S.C."/>
            <person name="Myers E.W."/>
            <person name="Teeling E.C."/>
        </authorList>
    </citation>
    <scope>NUCLEOTIDE SEQUENCE [LARGE SCALE GENOMIC DNA]</scope>
    <source>
        <strain evidence="3">Bat1K_MPI-CBG_1</strain>
    </source>
</reference>
<name>A0A833ZLG3_9CHIR</name>
<proteinExistence type="predicted"/>
<feature type="transmembrane region" description="Helical" evidence="2">
    <location>
        <begin position="26"/>
        <end position="45"/>
    </location>
</feature>